<gene>
    <name evidence="11" type="ORF">CAPTEDRAFT_47750</name>
</gene>
<evidence type="ECO:0000313" key="13">
    <source>
        <dbReference type="Proteomes" id="UP000014760"/>
    </source>
</evidence>
<dbReference type="InterPro" id="IPR002172">
    <property type="entry name" value="LDrepeatLR_classA_rpt"/>
</dbReference>
<feature type="non-terminal residue" evidence="11">
    <location>
        <position position="161"/>
    </location>
</feature>
<dbReference type="SMART" id="SM00192">
    <property type="entry name" value="LDLa"/>
    <property type="match status" value="3"/>
</dbReference>
<comment type="caution">
    <text evidence="10">Lacks conserved residue(s) required for the propagation of feature annotation.</text>
</comment>
<keyword evidence="8 10" id="KW-1015">Disulfide bond</keyword>
<keyword evidence="3" id="KW-0812">Transmembrane</keyword>
<dbReference type="SUPFAM" id="SSF57424">
    <property type="entry name" value="LDL receptor-like module"/>
    <property type="match status" value="3"/>
</dbReference>
<evidence type="ECO:0000256" key="3">
    <source>
        <dbReference type="ARBA" id="ARBA00022692"/>
    </source>
</evidence>
<evidence type="ECO:0000256" key="4">
    <source>
        <dbReference type="ARBA" id="ARBA00022729"/>
    </source>
</evidence>
<accession>R7U896</accession>
<dbReference type="GO" id="GO:0005886">
    <property type="term" value="C:plasma membrane"/>
    <property type="evidence" value="ECO:0007669"/>
    <property type="project" value="TreeGrafter"/>
</dbReference>
<evidence type="ECO:0000256" key="8">
    <source>
        <dbReference type="ARBA" id="ARBA00023157"/>
    </source>
</evidence>
<comment type="subcellular location">
    <subcellularLocation>
        <location evidence="2">Endomembrane system</location>
    </subcellularLocation>
    <subcellularLocation>
        <location evidence="1">Membrane</location>
        <topology evidence="1">Single-pass membrane protein</topology>
    </subcellularLocation>
</comment>
<dbReference type="OrthoDB" id="10013209at2759"/>
<dbReference type="InterPro" id="IPR023415">
    <property type="entry name" value="LDLR_class-A_CS"/>
</dbReference>
<dbReference type="Gene3D" id="4.10.400.10">
    <property type="entry name" value="Low-density Lipoprotein Receptor"/>
    <property type="match status" value="3"/>
</dbReference>
<dbReference type="GO" id="GO:0016192">
    <property type="term" value="P:vesicle-mediated transport"/>
    <property type="evidence" value="ECO:0007669"/>
    <property type="project" value="UniProtKB-ARBA"/>
</dbReference>
<feature type="disulfide bond" evidence="10">
    <location>
        <begin position="79"/>
        <end position="94"/>
    </location>
</feature>
<sequence>CPPNTFQCNDRSCILITHACDGQRDCLGGEDEICGHLCSIGEFEASLSCIHDCQPHNCTCVETHFQCQSGACIPFEKLCNGISDCSDSSDEHGCHLHDCRWATCPNEFKCHHAYCIPIHRLCDGVYDCPEKDDEKDCAAVSCVGLFKCKNGTCLHPNFLCN</sequence>
<feature type="disulfide bond" evidence="10">
    <location>
        <begin position="67"/>
        <end position="85"/>
    </location>
</feature>
<feature type="disulfide bond" evidence="10">
    <location>
        <begin position="110"/>
        <end position="128"/>
    </location>
</feature>
<dbReference type="InterPro" id="IPR050685">
    <property type="entry name" value="LDLR"/>
</dbReference>
<keyword evidence="5" id="KW-0677">Repeat</keyword>
<dbReference type="CDD" id="cd00112">
    <property type="entry name" value="LDLa"/>
    <property type="match status" value="3"/>
</dbReference>
<name>R7U896_CAPTE</name>
<keyword evidence="7" id="KW-0472">Membrane</keyword>
<reference evidence="13" key="1">
    <citation type="submission" date="2012-12" db="EMBL/GenBank/DDBJ databases">
        <authorList>
            <person name="Hellsten U."/>
            <person name="Grimwood J."/>
            <person name="Chapman J.A."/>
            <person name="Shapiro H."/>
            <person name="Aerts A."/>
            <person name="Otillar R.P."/>
            <person name="Terry A.Y."/>
            <person name="Boore J.L."/>
            <person name="Simakov O."/>
            <person name="Marletaz F."/>
            <person name="Cho S.-J."/>
            <person name="Edsinger-Gonzales E."/>
            <person name="Havlak P."/>
            <person name="Kuo D.-H."/>
            <person name="Larsson T."/>
            <person name="Lv J."/>
            <person name="Arendt D."/>
            <person name="Savage R."/>
            <person name="Osoegawa K."/>
            <person name="de Jong P."/>
            <person name="Lindberg D.R."/>
            <person name="Seaver E.C."/>
            <person name="Weisblat D.A."/>
            <person name="Putnam N.H."/>
            <person name="Grigoriev I.V."/>
            <person name="Rokhsar D.S."/>
        </authorList>
    </citation>
    <scope>NUCLEOTIDE SEQUENCE</scope>
    <source>
        <strain evidence="13">I ESC-2004</strain>
    </source>
</reference>
<evidence type="ECO:0000256" key="1">
    <source>
        <dbReference type="ARBA" id="ARBA00004167"/>
    </source>
</evidence>
<dbReference type="HOGENOM" id="CLU_085098_1_1_1"/>
<dbReference type="EMBL" id="KB304240">
    <property type="protein sequence ID" value="ELU02214.1"/>
    <property type="molecule type" value="Genomic_DNA"/>
</dbReference>
<keyword evidence="4" id="KW-0732">Signal</keyword>
<dbReference type="OMA" id="CENSMCK"/>
<dbReference type="PROSITE" id="PS50068">
    <property type="entry name" value="LDLRA_2"/>
    <property type="match status" value="3"/>
</dbReference>
<evidence type="ECO:0000313" key="11">
    <source>
        <dbReference type="EMBL" id="ELU02214.1"/>
    </source>
</evidence>
<keyword evidence="6" id="KW-1133">Transmembrane helix</keyword>
<dbReference type="EMBL" id="AMQN01008945">
    <property type="status" value="NOT_ANNOTATED_CDS"/>
    <property type="molecule type" value="Genomic_DNA"/>
</dbReference>
<evidence type="ECO:0000256" key="7">
    <source>
        <dbReference type="ARBA" id="ARBA00023136"/>
    </source>
</evidence>
<dbReference type="PRINTS" id="PR00261">
    <property type="entry name" value="LDLRECEPTOR"/>
</dbReference>
<proteinExistence type="predicted"/>
<reference evidence="11 13" key="2">
    <citation type="journal article" date="2013" name="Nature">
        <title>Insights into bilaterian evolution from three spiralian genomes.</title>
        <authorList>
            <person name="Simakov O."/>
            <person name="Marletaz F."/>
            <person name="Cho S.J."/>
            <person name="Edsinger-Gonzales E."/>
            <person name="Havlak P."/>
            <person name="Hellsten U."/>
            <person name="Kuo D.H."/>
            <person name="Larsson T."/>
            <person name="Lv J."/>
            <person name="Arendt D."/>
            <person name="Savage R."/>
            <person name="Osoegawa K."/>
            <person name="de Jong P."/>
            <person name="Grimwood J."/>
            <person name="Chapman J.A."/>
            <person name="Shapiro H."/>
            <person name="Aerts A."/>
            <person name="Otillar R.P."/>
            <person name="Terry A.Y."/>
            <person name="Boore J.L."/>
            <person name="Grigoriev I.V."/>
            <person name="Lindberg D.R."/>
            <person name="Seaver E.C."/>
            <person name="Weisblat D.A."/>
            <person name="Putnam N.H."/>
            <person name="Rokhsar D.S."/>
        </authorList>
    </citation>
    <scope>NUCLEOTIDE SEQUENCE</scope>
    <source>
        <strain evidence="11 13">I ESC-2004</strain>
    </source>
</reference>
<evidence type="ECO:0000256" key="9">
    <source>
        <dbReference type="ARBA" id="ARBA00023180"/>
    </source>
</evidence>
<keyword evidence="13" id="KW-1185">Reference proteome</keyword>
<reference evidence="12" key="3">
    <citation type="submission" date="2015-06" db="UniProtKB">
        <authorList>
            <consortium name="EnsemblMetazoa"/>
        </authorList>
    </citation>
    <scope>IDENTIFICATION</scope>
</reference>
<evidence type="ECO:0000256" key="10">
    <source>
        <dbReference type="PROSITE-ProRule" id="PRU00124"/>
    </source>
</evidence>
<dbReference type="Proteomes" id="UP000014760">
    <property type="component" value="Unassembled WGS sequence"/>
</dbReference>
<feature type="disulfide bond" evidence="10">
    <location>
        <begin position="122"/>
        <end position="137"/>
    </location>
</feature>
<feature type="non-terminal residue" evidence="11">
    <location>
        <position position="1"/>
    </location>
</feature>
<feature type="disulfide bond" evidence="10">
    <location>
        <begin position="8"/>
        <end position="26"/>
    </location>
</feature>
<dbReference type="Pfam" id="PF00057">
    <property type="entry name" value="Ldl_recept_a"/>
    <property type="match status" value="3"/>
</dbReference>
<protein>
    <submittedName>
        <fullName evidence="11 12">Uncharacterized protein</fullName>
    </submittedName>
</protein>
<evidence type="ECO:0000256" key="2">
    <source>
        <dbReference type="ARBA" id="ARBA00004308"/>
    </source>
</evidence>
<dbReference type="EnsemblMetazoa" id="CapteT47750">
    <property type="protein sequence ID" value="CapteP47750"/>
    <property type="gene ID" value="CapteG47750"/>
</dbReference>
<dbReference type="PANTHER" id="PTHR24270">
    <property type="entry name" value="LOW-DENSITY LIPOPROTEIN RECEPTOR-RELATED"/>
    <property type="match status" value="1"/>
</dbReference>
<evidence type="ECO:0000256" key="5">
    <source>
        <dbReference type="ARBA" id="ARBA00022737"/>
    </source>
</evidence>
<dbReference type="GO" id="GO:0012505">
    <property type="term" value="C:endomembrane system"/>
    <property type="evidence" value="ECO:0007669"/>
    <property type="project" value="UniProtKB-SubCell"/>
</dbReference>
<organism evidence="11">
    <name type="scientific">Capitella teleta</name>
    <name type="common">Polychaete worm</name>
    <dbReference type="NCBI Taxonomy" id="283909"/>
    <lineage>
        <taxon>Eukaryota</taxon>
        <taxon>Metazoa</taxon>
        <taxon>Spiralia</taxon>
        <taxon>Lophotrochozoa</taxon>
        <taxon>Annelida</taxon>
        <taxon>Polychaeta</taxon>
        <taxon>Sedentaria</taxon>
        <taxon>Scolecida</taxon>
        <taxon>Capitellidae</taxon>
        <taxon>Capitella</taxon>
    </lineage>
</organism>
<feature type="disulfide bond" evidence="10">
    <location>
        <begin position="1"/>
        <end position="13"/>
    </location>
</feature>
<dbReference type="STRING" id="283909.R7U896"/>
<evidence type="ECO:0000313" key="12">
    <source>
        <dbReference type="EnsemblMetazoa" id="CapteP47750"/>
    </source>
</evidence>
<keyword evidence="9" id="KW-0325">Glycoprotein</keyword>
<dbReference type="AlphaFoldDB" id="R7U896"/>
<evidence type="ECO:0000256" key="6">
    <source>
        <dbReference type="ARBA" id="ARBA00022989"/>
    </source>
</evidence>
<dbReference type="InterPro" id="IPR036055">
    <property type="entry name" value="LDL_receptor-like_sf"/>
</dbReference>
<feature type="disulfide bond" evidence="10">
    <location>
        <begin position="60"/>
        <end position="72"/>
    </location>
</feature>
<dbReference type="PROSITE" id="PS01209">
    <property type="entry name" value="LDLRA_1"/>
    <property type="match status" value="2"/>
</dbReference>
<dbReference type="FunFam" id="4.10.400.10:FF:000034">
    <property type="entry name" value="Low-density lipoprotein receptor-related protein 2"/>
    <property type="match status" value="1"/>
</dbReference>